<dbReference type="RefSeq" id="YP_009249994.1">
    <property type="nucleotide sequence ID" value="NC_029997.2"/>
</dbReference>
<name>A0A162GTM9_9ABAC</name>
<sequence length="284" mass="32681">MKRVKMSKVRTVTQVLDHPDKLEKEFDLAEFDAKNLNCRESFDTLKTKLIIIKYMAMLNTLALTQPLLTIFRDRNNIKDIVSIVLASLGYVHNRVNPLITHFDNKIEFVVVEDHNATIPGEPIVFRLNENEEIVCMIDRVSIVKMLEKRFDTDNNSYCLLNNDNRLKILKTLGGASKCTPAVSNTMHVNYMDIKLSENECTQYVTLLFIVEHAYGHYIILKNLGSYAYLESLLDHTLFAHKCKPTAHMNLSNLLLSKFKFAVEDAKYISHQKNKHLGILSFESN</sequence>
<dbReference type="KEGG" id="vg:27429819"/>
<dbReference type="EMBL" id="KR011717">
    <property type="protein sequence ID" value="AKR17280.1"/>
    <property type="molecule type" value="Genomic_DNA"/>
</dbReference>
<dbReference type="Pfam" id="PF05314">
    <property type="entry name" value="Baculo_ODV-E27"/>
    <property type="match status" value="1"/>
</dbReference>
<organism evidence="1 2">
    <name type="scientific">Urbanus proteus nucleopolyhedrovirus</name>
    <dbReference type="NCBI Taxonomy" id="1675866"/>
    <lineage>
        <taxon>Viruses</taxon>
        <taxon>Viruses incertae sedis</taxon>
        <taxon>Naldaviricetes</taxon>
        <taxon>Lefavirales</taxon>
        <taxon>Baculoviridae</taxon>
        <taxon>Alphabaculovirus</taxon>
        <taxon>Alphabaculovirus urprotei</taxon>
    </lineage>
</organism>
<dbReference type="InterPro" id="IPR007978">
    <property type="entry name" value="Baculo_ODV-E27"/>
</dbReference>
<protein>
    <submittedName>
        <fullName evidence="1">ODV-EC27</fullName>
    </submittedName>
</protein>
<gene>
    <name evidence="1" type="primary">odv-ec27</name>
</gene>
<keyword evidence="2" id="KW-1185">Reference proteome</keyword>
<reference evidence="1" key="1">
    <citation type="submission" date="2017-04" db="EMBL/GenBank/DDBJ databases">
        <title>Complete genome sequence of Urbanus proteus nucleopolyhedrovirus (UrprNPV).</title>
        <authorList>
            <person name="Santos E.R."/>
            <person name="Melo F.L."/>
            <person name="Sosa-Gomez D.R."/>
            <person name="Ribeiro B.M."/>
            <person name="Ardisson-Araujo D.M.P."/>
        </authorList>
    </citation>
    <scope>NUCLEOTIDE SEQUENCE [LARGE SCALE GENOMIC DNA]</scope>
    <source>
        <strain evidence="1">Southern Brazil</strain>
    </source>
</reference>
<evidence type="ECO:0000313" key="1">
    <source>
        <dbReference type="EMBL" id="AKR17280.1"/>
    </source>
</evidence>
<proteinExistence type="predicted"/>
<dbReference type="Proteomes" id="UP000201861">
    <property type="component" value="Segment"/>
</dbReference>
<dbReference type="GO" id="GO:0019031">
    <property type="term" value="C:viral envelope"/>
    <property type="evidence" value="ECO:0007669"/>
    <property type="project" value="InterPro"/>
</dbReference>
<accession>A0A162GTM9</accession>
<dbReference type="GeneID" id="27429819"/>
<dbReference type="OrthoDB" id="10588at10239"/>
<evidence type="ECO:0000313" key="2">
    <source>
        <dbReference type="Proteomes" id="UP000201861"/>
    </source>
</evidence>